<dbReference type="GeneID" id="34564478"/>
<protein>
    <submittedName>
        <fullName evidence="5">Helicase required for RNAi-mediated heterochromatin assembly 1</fullName>
    </submittedName>
</protein>
<feature type="domain" description="DNA2/NAM7 helicase helicase" evidence="2">
    <location>
        <begin position="289"/>
        <end position="403"/>
    </location>
</feature>
<reference evidence="5 6" key="1">
    <citation type="submission" date="2016-09" db="EMBL/GenBank/DDBJ databases">
        <authorList>
            <person name="Capua I."/>
            <person name="De Benedictis P."/>
            <person name="Joannis T."/>
            <person name="Lombin L.H."/>
            <person name="Cattoli G."/>
        </authorList>
    </citation>
    <scope>NUCLEOTIDE SEQUENCE [LARGE SCALE GENOMIC DNA]</scope>
    <source>
        <strain evidence="5 6">IMI 309357</strain>
    </source>
</reference>
<dbReference type="InterPro" id="IPR027417">
    <property type="entry name" value="P-loop_NTPase"/>
</dbReference>
<dbReference type="OrthoDB" id="409395at2759"/>
<dbReference type="InterPro" id="IPR041677">
    <property type="entry name" value="DNA2/NAM7_AAA_11"/>
</dbReference>
<proteinExistence type="predicted"/>
<evidence type="ECO:0000256" key="1">
    <source>
        <dbReference type="ARBA" id="ARBA00022806"/>
    </source>
</evidence>
<dbReference type="GO" id="GO:0004386">
    <property type="term" value="F:helicase activity"/>
    <property type="evidence" value="ECO:0007669"/>
    <property type="project" value="UniProtKB-KW"/>
</dbReference>
<feature type="domain" description="DNA2/NAM7 helicase helicase" evidence="2">
    <location>
        <begin position="597"/>
        <end position="663"/>
    </location>
</feature>
<feature type="domain" description="ZNFX1" evidence="4">
    <location>
        <begin position="96"/>
        <end position="208"/>
    </location>
</feature>
<organism evidence="5 6">
    <name type="scientific">Colletotrichum orchidophilum</name>
    <dbReference type="NCBI Taxonomy" id="1209926"/>
    <lineage>
        <taxon>Eukaryota</taxon>
        <taxon>Fungi</taxon>
        <taxon>Dikarya</taxon>
        <taxon>Ascomycota</taxon>
        <taxon>Pezizomycotina</taxon>
        <taxon>Sordariomycetes</taxon>
        <taxon>Hypocreomycetidae</taxon>
        <taxon>Glomerellales</taxon>
        <taxon>Glomerellaceae</taxon>
        <taxon>Colletotrichum</taxon>
    </lineage>
</organism>
<dbReference type="SUPFAM" id="SSF52540">
    <property type="entry name" value="P-loop containing nucleoside triphosphate hydrolases"/>
    <property type="match status" value="1"/>
</dbReference>
<keyword evidence="1 5" id="KW-0347">Helicase</keyword>
<name>A0A1G4AWC4_9PEZI</name>
<dbReference type="InterPro" id="IPR047187">
    <property type="entry name" value="SF1_C_Upf1"/>
</dbReference>
<dbReference type="InterPro" id="IPR041679">
    <property type="entry name" value="DNA2/NAM7-like_C"/>
</dbReference>
<dbReference type="Gene3D" id="3.40.50.300">
    <property type="entry name" value="P-loop containing nucleotide triphosphate hydrolases"/>
    <property type="match status" value="3"/>
</dbReference>
<dbReference type="EMBL" id="MJBS01000121">
    <property type="protein sequence ID" value="OHE93393.1"/>
    <property type="molecule type" value="Genomic_DNA"/>
</dbReference>
<dbReference type="InterPro" id="IPR057373">
    <property type="entry name" value="ZNFX1"/>
</dbReference>
<comment type="caution">
    <text evidence="5">The sequence shown here is derived from an EMBL/GenBank/DDBJ whole genome shotgun (WGS) entry which is preliminary data.</text>
</comment>
<keyword evidence="1 5" id="KW-0067">ATP-binding</keyword>
<dbReference type="GO" id="GO:0031380">
    <property type="term" value="C:nuclear RNA-directed RNA polymerase complex"/>
    <property type="evidence" value="ECO:0007669"/>
    <property type="project" value="TreeGrafter"/>
</dbReference>
<dbReference type="Pfam" id="PF13087">
    <property type="entry name" value="AAA_12"/>
    <property type="match status" value="1"/>
</dbReference>
<dbReference type="Pfam" id="PF13086">
    <property type="entry name" value="AAA_11"/>
    <property type="match status" value="2"/>
</dbReference>
<dbReference type="Proteomes" id="UP000176998">
    <property type="component" value="Unassembled WGS sequence"/>
</dbReference>
<dbReference type="PANTHER" id="PTHR10887">
    <property type="entry name" value="DNA2/NAM7 HELICASE FAMILY"/>
    <property type="match status" value="1"/>
</dbReference>
<dbReference type="InterPro" id="IPR045055">
    <property type="entry name" value="DNA2/NAM7-like"/>
</dbReference>
<feature type="domain" description="DNA2/NAM7 helicase-like C-terminal" evidence="3">
    <location>
        <begin position="677"/>
        <end position="865"/>
    </location>
</feature>
<dbReference type="CDD" id="cd18808">
    <property type="entry name" value="SF1_C_Upf1"/>
    <property type="match status" value="1"/>
</dbReference>
<dbReference type="RefSeq" id="XP_022470558.1">
    <property type="nucleotide sequence ID" value="XM_022622968.1"/>
</dbReference>
<evidence type="ECO:0000259" key="4">
    <source>
        <dbReference type="Pfam" id="PF25396"/>
    </source>
</evidence>
<keyword evidence="1 5" id="KW-0547">Nucleotide-binding</keyword>
<dbReference type="AlphaFoldDB" id="A0A1G4AWC4"/>
<sequence length="988" mass="109995">MFQKQLPDCKTATMLPHSRMHAEMSWCDTPELPRAEEIMKECGTFPKKNGLNIVYPTKGAYLQAQYDLLRFEGVEPLRRAVQEYKSTPEMADSTETCIYTDGIPKVFIGGVNIIRLGVMIRVTFSAVRARQLINWPASQRLVPGTIVALSPASDNFRTECIVAVVTGRYDELIGNSMAPPPLDLEFPDPRITASVMEPDQEYVMVEARSNYFEAVRHVLEGLKKTAEDDSPFDKYFIGQLNTVGIPTSFPPSFDSLDISALHDDLQHPRPIHIPIQGDIPSHIQSKTRLDQSQLLALQRMIARELAIVQGPPGTGKTHTSMAALKVLLSTQRSNAPIIVTAQKNDTVDELLTRCHKLGVDFVRLGGQAKDEAITSRTLFNLRMRSRSKTWCKSGLEKSLVSLRSQAKLLLQRCYPSVHQLLILPDHFREVGLISAEQYASVMKCWNGDVKSIAGDASRHPLGPWLGDQLLAQVPHRSVHVPLNGHADDEATSAPGLSEKVSTYNKKEQLTGKPILISRWRNIKISKVAAVSETPVQELLAKSESLWSIPPKHRGTVYQYLERRYIASTKLALSSIFAQLHDVVKELKVTRWQEDVNAVRESRARVIGCTTTGLTKYRRLIAALRPRVMMIEEAAETREANITAALFPSLEQIILVGDHMQLAPHADVLELSKPPFYLNVSLFQRLVERGLEHSTLQVQRRMAPDICRLLSAWYPLLTDHHSTLDREAVPGMGSKSVLWFDHQRPESSKRYCSKVNTFEADMIVGLYNHLVSNCTSPSEITILTFYSGQKACIENSLRQKLGIGCLGPEVQTVDGYQGRENSIILISITRSPEDRTRPDSGFLNDLRRAIVALSRPRHLLVILGDMGNLLASSARPIWSEVLNRMDASPADYIPVSCQAHGSEIRIRKPDEWERFAGKGGCSMLCGRTTGARGATCGRKCHGGSCQLAVSDMFTDRSATSNAQTFSKFAIAMRISSPPAQEDLIDLSNA</sequence>
<gene>
    <name evidence="5" type="ORF">CORC01_11343</name>
</gene>
<evidence type="ECO:0000259" key="3">
    <source>
        <dbReference type="Pfam" id="PF13087"/>
    </source>
</evidence>
<evidence type="ECO:0000313" key="5">
    <source>
        <dbReference type="EMBL" id="OHE93393.1"/>
    </source>
</evidence>
<dbReference type="GO" id="GO:0031048">
    <property type="term" value="P:regulatory ncRNA-mediated heterochromatin formation"/>
    <property type="evidence" value="ECO:0007669"/>
    <property type="project" value="TreeGrafter"/>
</dbReference>
<accession>A0A1G4AWC4</accession>
<keyword evidence="1 5" id="KW-0378">Hydrolase</keyword>
<dbReference type="Pfam" id="PF25396">
    <property type="entry name" value="ZNFX1"/>
    <property type="match status" value="1"/>
</dbReference>
<dbReference type="STRING" id="1209926.A0A1G4AWC4"/>
<evidence type="ECO:0000313" key="6">
    <source>
        <dbReference type="Proteomes" id="UP000176998"/>
    </source>
</evidence>
<evidence type="ECO:0000259" key="2">
    <source>
        <dbReference type="Pfam" id="PF13086"/>
    </source>
</evidence>
<dbReference type="PANTHER" id="PTHR10887:SF341">
    <property type="entry name" value="NFX1-TYPE ZINC FINGER-CONTAINING PROTEIN 1"/>
    <property type="match status" value="1"/>
</dbReference>
<keyword evidence="6" id="KW-1185">Reference proteome</keyword>